<comment type="caution">
    <text evidence="1">The sequence shown here is derived from an EMBL/GenBank/DDBJ whole genome shotgun (WGS) entry which is preliminary data.</text>
</comment>
<dbReference type="STRING" id="1963.AQJ27_17625"/>
<dbReference type="AlphaFoldDB" id="A0A250VB74"/>
<dbReference type="EMBL" id="BDQI01000004">
    <property type="protein sequence ID" value="GAX51428.1"/>
    <property type="molecule type" value="Genomic_DNA"/>
</dbReference>
<gene>
    <name evidence="1" type="ORF">SO3561_02930</name>
</gene>
<accession>A0A250VB74</accession>
<dbReference type="Proteomes" id="UP000217446">
    <property type="component" value="Unassembled WGS sequence"/>
</dbReference>
<organism evidence="1 2">
    <name type="scientific">Streptomyces olivochromogenes</name>
    <dbReference type="NCBI Taxonomy" id="1963"/>
    <lineage>
        <taxon>Bacteria</taxon>
        <taxon>Bacillati</taxon>
        <taxon>Actinomycetota</taxon>
        <taxon>Actinomycetes</taxon>
        <taxon>Kitasatosporales</taxon>
        <taxon>Streptomycetaceae</taxon>
        <taxon>Streptomyces</taxon>
    </lineage>
</organism>
<protein>
    <submittedName>
        <fullName evidence="1">Uncharacterized protein</fullName>
    </submittedName>
</protein>
<name>A0A250VB74_STROL</name>
<dbReference type="RefSeq" id="WP_067369170.1">
    <property type="nucleotide sequence ID" value="NZ_BDQI01000004.1"/>
</dbReference>
<reference evidence="2" key="1">
    <citation type="submission" date="2017-05" db="EMBL/GenBank/DDBJ databases">
        <title>Streptomyces olivochromogenes NBRC 3561 whole genome shotgun sequence.</title>
        <authorList>
            <person name="Dohra H."/>
            <person name="Kodani S."/>
        </authorList>
    </citation>
    <scope>NUCLEOTIDE SEQUENCE [LARGE SCALE GENOMIC DNA]</scope>
    <source>
        <strain evidence="2">NBRC 3561</strain>
    </source>
</reference>
<keyword evidence="2" id="KW-1185">Reference proteome</keyword>
<evidence type="ECO:0000313" key="2">
    <source>
        <dbReference type="Proteomes" id="UP000217446"/>
    </source>
</evidence>
<sequence>MSGLFDGLGRLDLDAHARRWSAAGTDDAHGGVSQWVAAAQQFAARIQADPAGVSDEQWRSIAEAWTALLAAAERATGTQRNEWLLRDLWLRSWLVQEVGPRADVPLFDPGPVLERALDAMPMSPEEAAELAPRWRELAHAQMRALRMIRLLLAPVHALARLLADHPRWREFEAYQRLAGELP</sequence>
<proteinExistence type="predicted"/>
<evidence type="ECO:0000313" key="1">
    <source>
        <dbReference type="EMBL" id="GAX51428.1"/>
    </source>
</evidence>